<comment type="caution">
    <text evidence="2">The sequence shown here is derived from an EMBL/GenBank/DDBJ whole genome shotgun (WGS) entry which is preliminary data.</text>
</comment>
<protein>
    <recommendedName>
        <fullName evidence="1">Amine oxidase domain-containing protein</fullName>
    </recommendedName>
</protein>
<dbReference type="EMBL" id="METQ01000012">
    <property type="protein sequence ID" value="OGC09877.1"/>
    <property type="molecule type" value="Genomic_DNA"/>
</dbReference>
<dbReference type="Pfam" id="PF01593">
    <property type="entry name" value="Amino_oxidase"/>
    <property type="match status" value="1"/>
</dbReference>
<gene>
    <name evidence="2" type="ORF">A3F86_05745</name>
</gene>
<name>A0A1F4RNX7_UNCSA</name>
<dbReference type="InterPro" id="IPR036188">
    <property type="entry name" value="FAD/NAD-bd_sf"/>
</dbReference>
<dbReference type="GO" id="GO:0016491">
    <property type="term" value="F:oxidoreductase activity"/>
    <property type="evidence" value="ECO:0007669"/>
    <property type="project" value="InterPro"/>
</dbReference>
<sequence>MKVGVVGGGLMGLSAAYELAKAGHSVILFEKEAVLGGLAVSIDFAGVRIEKYYHFVCLPDKTYINLLKELGLESKLHWRPTRMSYFYNGEMFQWGDPVSLLTFPHLSPLEKIRYGLNVIYCKLMSNWQKIEHISAVEWLQGWLGKHSYDIFWKVLLELKFWHYTDEVSAAWLWSRIRRVAASRKNLVQEYYGYVEGGTETVINKLSARIREKDGEIRLSSPVSAIKIDKGRVEAVIADRQEFQVEALISTIPLPELKNIDMNLPHEFRQKLERVKNIGVVCALIELQQPLTNNYWLNINDSRIKLVGVIEYTNLNDSDYLKGKSILYIPQYVSSADPLYAKSDQEILDECLAGLRIINPGLKVISARVFRNKYAQPIPEKNFSKLLPEIQTPIGNFLIADTSYYFPEDRSIDQSLLLGQKLARQVL</sequence>
<reference evidence="2 3" key="1">
    <citation type="journal article" date="2016" name="Nat. Commun.">
        <title>Thousands of microbial genomes shed light on interconnected biogeochemical processes in an aquifer system.</title>
        <authorList>
            <person name="Anantharaman K."/>
            <person name="Brown C.T."/>
            <person name="Hug L.A."/>
            <person name="Sharon I."/>
            <person name="Castelle C.J."/>
            <person name="Probst A.J."/>
            <person name="Thomas B.C."/>
            <person name="Singh A."/>
            <person name="Wilkins M.J."/>
            <person name="Karaoz U."/>
            <person name="Brodie E.L."/>
            <person name="Williams K.H."/>
            <person name="Hubbard S.S."/>
            <person name="Banfield J.F."/>
        </authorList>
    </citation>
    <scope>NUCLEOTIDE SEQUENCE [LARGE SCALE GENOMIC DNA]</scope>
</reference>
<dbReference type="Proteomes" id="UP000179095">
    <property type="component" value="Unassembled WGS sequence"/>
</dbReference>
<accession>A0A1F4RNX7</accession>
<proteinExistence type="predicted"/>
<dbReference type="InterPro" id="IPR050464">
    <property type="entry name" value="Zeta_carotene_desat/Oxidored"/>
</dbReference>
<evidence type="ECO:0000313" key="3">
    <source>
        <dbReference type="Proteomes" id="UP000179095"/>
    </source>
</evidence>
<dbReference type="NCBIfam" id="NF005560">
    <property type="entry name" value="PRK07233.1"/>
    <property type="match status" value="1"/>
</dbReference>
<dbReference type="SUPFAM" id="SSF51905">
    <property type="entry name" value="FAD/NAD(P)-binding domain"/>
    <property type="match status" value="1"/>
</dbReference>
<organism evidence="2 3">
    <name type="scientific">candidate division WOR-1 bacterium RIFCSPLOWO2_12_FULL_45_9</name>
    <dbReference type="NCBI Taxonomy" id="1802568"/>
    <lineage>
        <taxon>Bacteria</taxon>
        <taxon>Bacillati</taxon>
        <taxon>Saganbacteria</taxon>
    </lineage>
</organism>
<evidence type="ECO:0000259" key="1">
    <source>
        <dbReference type="Pfam" id="PF01593"/>
    </source>
</evidence>
<dbReference type="InterPro" id="IPR002937">
    <property type="entry name" value="Amino_oxidase"/>
</dbReference>
<dbReference type="AlphaFoldDB" id="A0A1F4RNX7"/>
<feature type="domain" description="Amine oxidase" evidence="1">
    <location>
        <begin position="12"/>
        <end position="358"/>
    </location>
</feature>
<dbReference type="PRINTS" id="PR00419">
    <property type="entry name" value="ADXRDTASE"/>
</dbReference>
<dbReference type="STRING" id="1802568.A3F86_05745"/>
<evidence type="ECO:0000313" key="2">
    <source>
        <dbReference type="EMBL" id="OGC09877.1"/>
    </source>
</evidence>
<dbReference type="PANTHER" id="PTHR42923:SF46">
    <property type="entry name" value="AMINE OXIDASE"/>
    <property type="match status" value="1"/>
</dbReference>
<dbReference type="Gene3D" id="3.50.50.60">
    <property type="entry name" value="FAD/NAD(P)-binding domain"/>
    <property type="match status" value="1"/>
</dbReference>
<dbReference type="PANTHER" id="PTHR42923">
    <property type="entry name" value="PROTOPORPHYRINOGEN OXIDASE"/>
    <property type="match status" value="1"/>
</dbReference>